<feature type="region of interest" description="Disordered" evidence="1">
    <location>
        <begin position="246"/>
        <end position="285"/>
    </location>
</feature>
<dbReference type="EMBL" id="OX465081">
    <property type="protein sequence ID" value="CAI9284479.1"/>
    <property type="molecule type" value="Genomic_DNA"/>
</dbReference>
<gene>
    <name evidence="2" type="ORF">LSALG_LOCUS24004</name>
</gene>
<sequence>MSLSKMKTLQQLHNLRFRSQFPRILRNESDDEAPVTRGKLKAIHEKVDSLLHASKSSSTDDYSQATVKYLLETLTQEHSTNLEKMNKVINASANVCNNMTKKVDKLITDATVFMEKFQSSFESNTTKANEIISSLGSTLKTKKSKLQEVVTGIKSDHAKSQSSISSQISKLQDDLTMENKIMDALAVKTEMASTKSDIADVTGMLSDIIETRDSMTTVTVKKHLAEKLSLVFTMLHQLEGDLESIYVPKQGGEGMSQSKKEDPKPSAKPTVKSESEPKGKEKLYS</sequence>
<protein>
    <submittedName>
        <fullName evidence="2">Uncharacterized protein</fullName>
    </submittedName>
</protein>
<keyword evidence="3" id="KW-1185">Reference proteome</keyword>
<evidence type="ECO:0000313" key="2">
    <source>
        <dbReference type="EMBL" id="CAI9284479.1"/>
    </source>
</evidence>
<dbReference type="AlphaFoldDB" id="A0AA35Z2G9"/>
<name>A0AA35Z2G9_LACSI</name>
<evidence type="ECO:0000313" key="3">
    <source>
        <dbReference type="Proteomes" id="UP001177003"/>
    </source>
</evidence>
<feature type="compositionally biased region" description="Basic and acidic residues" evidence="1">
    <location>
        <begin position="258"/>
        <end position="285"/>
    </location>
</feature>
<accession>A0AA35Z2G9</accession>
<organism evidence="2 3">
    <name type="scientific">Lactuca saligna</name>
    <name type="common">Willowleaf lettuce</name>
    <dbReference type="NCBI Taxonomy" id="75948"/>
    <lineage>
        <taxon>Eukaryota</taxon>
        <taxon>Viridiplantae</taxon>
        <taxon>Streptophyta</taxon>
        <taxon>Embryophyta</taxon>
        <taxon>Tracheophyta</taxon>
        <taxon>Spermatophyta</taxon>
        <taxon>Magnoliopsida</taxon>
        <taxon>eudicotyledons</taxon>
        <taxon>Gunneridae</taxon>
        <taxon>Pentapetalae</taxon>
        <taxon>asterids</taxon>
        <taxon>campanulids</taxon>
        <taxon>Asterales</taxon>
        <taxon>Asteraceae</taxon>
        <taxon>Cichorioideae</taxon>
        <taxon>Cichorieae</taxon>
        <taxon>Lactucinae</taxon>
        <taxon>Lactuca</taxon>
    </lineage>
</organism>
<proteinExistence type="predicted"/>
<reference evidence="2" key="1">
    <citation type="submission" date="2023-04" db="EMBL/GenBank/DDBJ databases">
        <authorList>
            <person name="Vijverberg K."/>
            <person name="Xiong W."/>
            <person name="Schranz E."/>
        </authorList>
    </citation>
    <scope>NUCLEOTIDE SEQUENCE</scope>
</reference>
<dbReference type="Proteomes" id="UP001177003">
    <property type="component" value="Chromosome 5"/>
</dbReference>
<evidence type="ECO:0000256" key="1">
    <source>
        <dbReference type="SAM" id="MobiDB-lite"/>
    </source>
</evidence>